<evidence type="ECO:0000313" key="2">
    <source>
        <dbReference type="Proteomes" id="UP000298663"/>
    </source>
</evidence>
<proteinExistence type="predicted"/>
<accession>A0A4V6A536</accession>
<dbReference type="EMBL" id="AZBU02000003">
    <property type="protein sequence ID" value="TKR89395.1"/>
    <property type="molecule type" value="Genomic_DNA"/>
</dbReference>
<dbReference type="AlphaFoldDB" id="A0A4V6A536"/>
<gene>
    <name evidence="1" type="ORF">L596_013503</name>
</gene>
<dbReference type="Proteomes" id="UP000298663">
    <property type="component" value="Unassembled WGS sequence"/>
</dbReference>
<protein>
    <submittedName>
        <fullName evidence="1">Uncharacterized protein</fullName>
    </submittedName>
</protein>
<comment type="caution">
    <text evidence="1">The sequence shown here is derived from an EMBL/GenBank/DDBJ whole genome shotgun (WGS) entry which is preliminary data.</text>
</comment>
<name>A0A4V6A536_STECR</name>
<reference evidence="1 2" key="2">
    <citation type="journal article" date="2019" name="G3 (Bethesda)">
        <title>Hybrid Assembly of the Genome of the Entomopathogenic Nematode Steinernema carpocapsae Identifies the X-Chromosome.</title>
        <authorList>
            <person name="Serra L."/>
            <person name="Macchietto M."/>
            <person name="Macias-Munoz A."/>
            <person name="McGill C.J."/>
            <person name="Rodriguez I.M."/>
            <person name="Rodriguez B."/>
            <person name="Murad R."/>
            <person name="Mortazavi A."/>
        </authorList>
    </citation>
    <scope>NUCLEOTIDE SEQUENCE [LARGE SCALE GENOMIC DNA]</scope>
    <source>
        <strain evidence="1 2">ALL</strain>
    </source>
</reference>
<keyword evidence="2" id="KW-1185">Reference proteome</keyword>
<sequence length="107" mass="11498">MLFILQPPTKSNFASSFVVFVQNLALIDELPLALNGSKTKTNSRRIVTPSGGSRCFSGVPNVIRDQLSPIGPCRLVLAILGATHPVMNDDAALDAITTAHQIRDQLD</sequence>
<organism evidence="1 2">
    <name type="scientific">Steinernema carpocapsae</name>
    <name type="common">Entomopathogenic nematode</name>
    <dbReference type="NCBI Taxonomy" id="34508"/>
    <lineage>
        <taxon>Eukaryota</taxon>
        <taxon>Metazoa</taxon>
        <taxon>Ecdysozoa</taxon>
        <taxon>Nematoda</taxon>
        <taxon>Chromadorea</taxon>
        <taxon>Rhabditida</taxon>
        <taxon>Tylenchina</taxon>
        <taxon>Panagrolaimomorpha</taxon>
        <taxon>Strongyloidoidea</taxon>
        <taxon>Steinernematidae</taxon>
        <taxon>Steinernema</taxon>
    </lineage>
</organism>
<evidence type="ECO:0000313" key="1">
    <source>
        <dbReference type="EMBL" id="TKR89395.1"/>
    </source>
</evidence>
<reference evidence="1 2" key="1">
    <citation type="journal article" date="2015" name="Genome Biol.">
        <title>Comparative genomics of Steinernema reveals deeply conserved gene regulatory networks.</title>
        <authorList>
            <person name="Dillman A.R."/>
            <person name="Macchietto M."/>
            <person name="Porter C.F."/>
            <person name="Rogers A."/>
            <person name="Williams B."/>
            <person name="Antoshechkin I."/>
            <person name="Lee M.M."/>
            <person name="Goodwin Z."/>
            <person name="Lu X."/>
            <person name="Lewis E.E."/>
            <person name="Goodrich-Blair H."/>
            <person name="Stock S.P."/>
            <person name="Adams B.J."/>
            <person name="Sternberg P.W."/>
            <person name="Mortazavi A."/>
        </authorList>
    </citation>
    <scope>NUCLEOTIDE SEQUENCE [LARGE SCALE GENOMIC DNA]</scope>
    <source>
        <strain evidence="1 2">ALL</strain>
    </source>
</reference>